<name>Q23U11_TETTS</name>
<dbReference type="AlphaFoldDB" id="Q23U11"/>
<keyword evidence="1" id="KW-0175">Coiled coil</keyword>
<evidence type="ECO:0000313" key="2">
    <source>
        <dbReference type="EMBL" id="EAS00038.2"/>
    </source>
</evidence>
<proteinExistence type="predicted"/>
<protein>
    <recommendedName>
        <fullName evidence="4">WLM domain protein</fullName>
    </recommendedName>
</protein>
<dbReference type="GeneID" id="7824785"/>
<feature type="coiled-coil region" evidence="1">
    <location>
        <begin position="281"/>
        <end position="308"/>
    </location>
</feature>
<dbReference type="HOGENOM" id="CLU_687915_0_0_1"/>
<dbReference type="OrthoDB" id="447842at2759"/>
<dbReference type="InParanoid" id="Q23U11"/>
<sequence length="401" mass="46937">MKKLIVKNTQQLKAEEKPQRKPLNAEESREKYMSLVRKGVIQIKLPSSYPPMFHTWETYKDSNSKDVSLLYRKNIAQHLTYLHESVKPIAREFELYYSLFTEGHPSIVGHAFTKKIKILISSPLEKQKEYLTTYHVYIKLRDPNKPNDSKLFLNKTTSMAIMLHELAHLRCYDHSFNFALLLRDIYKSAMKLNLFPNQSEEHMIPSRRTWERVLFEKKGNMTDEELKVVYDEFINSQENNNNQLDDSLIQEDNTSKEKENKMNQENILTCCKNQNQNLTDLLNQENSKMEIEQEINDNNNKVTDEEKQNPSVKLNIGLNSRKTLLTNSQTLLNKSSAQTANKLPLIKNLSQNQNKIAQEQTQLVKNKYSISQQSQRAKLLSTKTNLQKKQLNKSQEKLQKN</sequence>
<dbReference type="Proteomes" id="UP000009168">
    <property type="component" value="Unassembled WGS sequence"/>
</dbReference>
<organism evidence="2 3">
    <name type="scientific">Tetrahymena thermophila (strain SB210)</name>
    <dbReference type="NCBI Taxonomy" id="312017"/>
    <lineage>
        <taxon>Eukaryota</taxon>
        <taxon>Sar</taxon>
        <taxon>Alveolata</taxon>
        <taxon>Ciliophora</taxon>
        <taxon>Intramacronucleata</taxon>
        <taxon>Oligohymenophorea</taxon>
        <taxon>Hymenostomatida</taxon>
        <taxon>Tetrahymenina</taxon>
        <taxon>Tetrahymenidae</taxon>
        <taxon>Tetrahymena</taxon>
    </lineage>
</organism>
<evidence type="ECO:0000313" key="3">
    <source>
        <dbReference type="Proteomes" id="UP000009168"/>
    </source>
</evidence>
<reference evidence="3" key="1">
    <citation type="journal article" date="2006" name="PLoS Biol.">
        <title>Macronuclear genome sequence of the ciliate Tetrahymena thermophila, a model eukaryote.</title>
        <authorList>
            <person name="Eisen J.A."/>
            <person name="Coyne R.S."/>
            <person name="Wu M."/>
            <person name="Wu D."/>
            <person name="Thiagarajan M."/>
            <person name="Wortman J.R."/>
            <person name="Badger J.H."/>
            <person name="Ren Q."/>
            <person name="Amedeo P."/>
            <person name="Jones K.M."/>
            <person name="Tallon L.J."/>
            <person name="Delcher A.L."/>
            <person name="Salzberg S.L."/>
            <person name="Silva J.C."/>
            <person name="Haas B.J."/>
            <person name="Majoros W.H."/>
            <person name="Farzad M."/>
            <person name="Carlton J.M."/>
            <person name="Smith R.K. Jr."/>
            <person name="Garg J."/>
            <person name="Pearlman R.E."/>
            <person name="Karrer K.M."/>
            <person name="Sun L."/>
            <person name="Manning G."/>
            <person name="Elde N.C."/>
            <person name="Turkewitz A.P."/>
            <person name="Asai D.J."/>
            <person name="Wilkes D.E."/>
            <person name="Wang Y."/>
            <person name="Cai H."/>
            <person name="Collins K."/>
            <person name="Stewart B.A."/>
            <person name="Lee S.R."/>
            <person name="Wilamowska K."/>
            <person name="Weinberg Z."/>
            <person name="Ruzzo W.L."/>
            <person name="Wloga D."/>
            <person name="Gaertig J."/>
            <person name="Frankel J."/>
            <person name="Tsao C.-C."/>
            <person name="Gorovsky M.A."/>
            <person name="Keeling P.J."/>
            <person name="Waller R.F."/>
            <person name="Patron N.J."/>
            <person name="Cherry J.M."/>
            <person name="Stover N.A."/>
            <person name="Krieger C.J."/>
            <person name="del Toro C."/>
            <person name="Ryder H.F."/>
            <person name="Williamson S.C."/>
            <person name="Barbeau R.A."/>
            <person name="Hamilton E.P."/>
            <person name="Orias E."/>
        </authorList>
    </citation>
    <scope>NUCLEOTIDE SEQUENCE [LARGE SCALE GENOMIC DNA]</scope>
    <source>
        <strain evidence="3">SB210</strain>
    </source>
</reference>
<dbReference type="RefSeq" id="XP_001020284.2">
    <property type="nucleotide sequence ID" value="XM_001020284.3"/>
</dbReference>
<dbReference type="EMBL" id="GG662631">
    <property type="protein sequence ID" value="EAS00038.2"/>
    <property type="molecule type" value="Genomic_DNA"/>
</dbReference>
<keyword evidence="3" id="KW-1185">Reference proteome</keyword>
<evidence type="ECO:0008006" key="4">
    <source>
        <dbReference type="Google" id="ProtNLM"/>
    </source>
</evidence>
<dbReference type="KEGG" id="tet:TTHERM_01197170"/>
<gene>
    <name evidence="2" type="ORF">TTHERM_01197170</name>
</gene>
<evidence type="ECO:0000256" key="1">
    <source>
        <dbReference type="SAM" id="Coils"/>
    </source>
</evidence>
<dbReference type="eggNOG" id="ENOG502SYHG">
    <property type="taxonomic scope" value="Eukaryota"/>
</dbReference>
<accession>Q23U11</accession>